<proteinExistence type="predicted"/>
<dbReference type="AlphaFoldDB" id="U4KXR1"/>
<gene>
    <name evidence="1" type="ORF">PCON_05892</name>
</gene>
<dbReference type="Proteomes" id="UP000018144">
    <property type="component" value="Unassembled WGS sequence"/>
</dbReference>
<evidence type="ECO:0000313" key="1">
    <source>
        <dbReference type="EMBL" id="CCX06305.1"/>
    </source>
</evidence>
<sequence length="71" mass="8205">MDNYHKAVATQMLAVAKGFEMFKWIPALWKYLSTDLEVARHSRRPVMFLPTVHHTQTSTCSVLESRVIRAT</sequence>
<reference evidence="1 2" key="1">
    <citation type="journal article" date="2013" name="PLoS Genet.">
        <title>The genome and development-dependent transcriptomes of Pyronema confluens: a window into fungal evolution.</title>
        <authorList>
            <person name="Traeger S."/>
            <person name="Altegoer F."/>
            <person name="Freitag M."/>
            <person name="Gabaldon T."/>
            <person name="Kempken F."/>
            <person name="Kumar A."/>
            <person name="Marcet-Houben M."/>
            <person name="Poggeler S."/>
            <person name="Stajich J.E."/>
            <person name="Nowrousian M."/>
        </authorList>
    </citation>
    <scope>NUCLEOTIDE SEQUENCE [LARGE SCALE GENOMIC DNA]</scope>
    <source>
        <strain evidence="2">CBS 100304</strain>
        <tissue evidence="1">Vegetative mycelium</tissue>
    </source>
</reference>
<evidence type="ECO:0000313" key="2">
    <source>
        <dbReference type="Proteomes" id="UP000018144"/>
    </source>
</evidence>
<name>U4KXR1_PYROM</name>
<organism evidence="1 2">
    <name type="scientific">Pyronema omphalodes (strain CBS 100304)</name>
    <name type="common">Pyronema confluens</name>
    <dbReference type="NCBI Taxonomy" id="1076935"/>
    <lineage>
        <taxon>Eukaryota</taxon>
        <taxon>Fungi</taxon>
        <taxon>Dikarya</taxon>
        <taxon>Ascomycota</taxon>
        <taxon>Pezizomycotina</taxon>
        <taxon>Pezizomycetes</taxon>
        <taxon>Pezizales</taxon>
        <taxon>Pyronemataceae</taxon>
        <taxon>Pyronema</taxon>
    </lineage>
</organism>
<keyword evidence="2" id="KW-1185">Reference proteome</keyword>
<protein>
    <submittedName>
        <fullName evidence="1">Uncharacterized protein</fullName>
    </submittedName>
</protein>
<dbReference type="EMBL" id="HF935285">
    <property type="protein sequence ID" value="CCX06305.1"/>
    <property type="molecule type" value="Genomic_DNA"/>
</dbReference>
<accession>U4KXR1</accession>